<evidence type="ECO:0000313" key="2">
    <source>
        <dbReference type="EMBL" id="QJA89240.1"/>
    </source>
</evidence>
<accession>A0A6M3JZ48</accession>
<protein>
    <submittedName>
        <fullName evidence="1">Uncharacterized protein</fullName>
    </submittedName>
</protein>
<dbReference type="AlphaFoldDB" id="A0A6M3JZ48"/>
<reference evidence="1" key="1">
    <citation type="submission" date="2020-03" db="EMBL/GenBank/DDBJ databases">
        <title>The deep terrestrial virosphere.</title>
        <authorList>
            <person name="Holmfeldt K."/>
            <person name="Nilsson E."/>
            <person name="Simone D."/>
            <person name="Lopez-Fernandez M."/>
            <person name="Wu X."/>
            <person name="de Brujin I."/>
            <person name="Lundin D."/>
            <person name="Andersson A."/>
            <person name="Bertilsson S."/>
            <person name="Dopson M."/>
        </authorList>
    </citation>
    <scope>NUCLEOTIDE SEQUENCE</scope>
    <source>
        <strain evidence="1">MM415A01938</strain>
        <strain evidence="2">MM415B02583</strain>
    </source>
</reference>
<name>A0A6M3JZ48_9ZZZZ</name>
<sequence length="128" mass="14568">MIELRHNTEQVIRVGVLLTKQTKLTDPLNPVYGALLEWYFWRYIVKADGTVLDILTRTWTDIPNCAGCYNLTLTAADTNILGPLILYIYDAGSLGKPIFMEFEIVSQCFWDAKYNDDCLVIESQAQKG</sequence>
<gene>
    <name evidence="1" type="ORF">MM415A01938_0003</name>
    <name evidence="2" type="ORF">MM415B02583_0011</name>
</gene>
<dbReference type="EMBL" id="MT142118">
    <property type="protein sequence ID" value="QJA74738.1"/>
    <property type="molecule type" value="Genomic_DNA"/>
</dbReference>
<evidence type="ECO:0000313" key="1">
    <source>
        <dbReference type="EMBL" id="QJA74738.1"/>
    </source>
</evidence>
<organism evidence="1">
    <name type="scientific">viral metagenome</name>
    <dbReference type="NCBI Taxonomy" id="1070528"/>
    <lineage>
        <taxon>unclassified sequences</taxon>
        <taxon>metagenomes</taxon>
        <taxon>organismal metagenomes</taxon>
    </lineage>
</organism>
<dbReference type="EMBL" id="MT142832">
    <property type="protein sequence ID" value="QJA89240.1"/>
    <property type="molecule type" value="Genomic_DNA"/>
</dbReference>
<proteinExistence type="predicted"/>